<dbReference type="AlphaFoldDB" id="A0A1V3C1U4"/>
<comment type="caution">
    <text evidence="1">The sequence shown here is derived from an EMBL/GenBank/DDBJ whole genome shotgun (WGS) entry which is preliminary data.</text>
</comment>
<keyword evidence="2" id="KW-1185">Reference proteome</keyword>
<dbReference type="InterPro" id="IPR048167">
    <property type="entry name" value="AQJ64_40280-like"/>
</dbReference>
<dbReference type="NCBIfam" id="NF041588">
    <property type="entry name" value="AQJ64_40280_fam"/>
    <property type="match status" value="1"/>
</dbReference>
<protein>
    <submittedName>
        <fullName evidence="1">Uncharacterized protein</fullName>
    </submittedName>
</protein>
<evidence type="ECO:0000313" key="2">
    <source>
        <dbReference type="Proteomes" id="UP000189004"/>
    </source>
</evidence>
<dbReference type="Proteomes" id="UP000189004">
    <property type="component" value="Unassembled WGS sequence"/>
</dbReference>
<organism evidence="1 2">
    <name type="scientific">Nocardiopsis sinuspersici</name>
    <dbReference type="NCBI Taxonomy" id="501010"/>
    <lineage>
        <taxon>Bacteria</taxon>
        <taxon>Bacillati</taxon>
        <taxon>Actinomycetota</taxon>
        <taxon>Actinomycetes</taxon>
        <taxon>Streptosporangiales</taxon>
        <taxon>Nocardiopsidaceae</taxon>
        <taxon>Nocardiopsis</taxon>
    </lineage>
</organism>
<dbReference type="EMBL" id="MCOK01000001">
    <property type="protein sequence ID" value="OOC54360.1"/>
    <property type="molecule type" value="Genomic_DNA"/>
</dbReference>
<dbReference type="RefSeq" id="WP_077690764.1">
    <property type="nucleotide sequence ID" value="NZ_MCOK01000001.1"/>
</dbReference>
<proteinExistence type="predicted"/>
<sequence>MKTVEVDWVGVEERLPHEGAAVLGAVTCRYPDGEDVWLVLPMHFRRIHPDESTGAEIRNVFIDADDVLRKPYGGGTEEQVTHWAEYPCLPGTAVRQIVGDEVRSAIAAARRD</sequence>
<accession>A0A1V3C1U4</accession>
<gene>
    <name evidence="1" type="ORF">NOSIN_11545</name>
</gene>
<name>A0A1V3C1U4_9ACTN</name>
<evidence type="ECO:0000313" key="1">
    <source>
        <dbReference type="EMBL" id="OOC54360.1"/>
    </source>
</evidence>
<reference evidence="2" key="1">
    <citation type="submission" date="2016-08" db="EMBL/GenBank/DDBJ databases">
        <authorList>
            <person name="Tokovenko B."/>
            <person name="Kalinowski J."/>
        </authorList>
    </citation>
    <scope>NUCLEOTIDE SEQUENCE [LARGE SCALE GENOMIC DNA]</scope>
    <source>
        <strain evidence="2">UTMC102</strain>
    </source>
</reference>
<dbReference type="OrthoDB" id="4286537at2"/>